<evidence type="ECO:0000256" key="1">
    <source>
        <dbReference type="ARBA" id="ARBA00023242"/>
    </source>
</evidence>
<dbReference type="PROSITE" id="PS51037">
    <property type="entry name" value="YEATS"/>
    <property type="match status" value="1"/>
</dbReference>
<name>A0A6P8ARC6_PYRGI</name>
<reference evidence="6" key="1">
    <citation type="journal article" date="2019" name="Mol. Biol. Evol.">
        <title>Blast fungal genomes show frequent chromosomal changes, gene gains and losses, and effector gene turnover.</title>
        <authorList>
            <person name="Gomez Luciano L.B."/>
            <person name="Jason Tsai I."/>
            <person name="Chuma I."/>
            <person name="Tosa Y."/>
            <person name="Chen Y.H."/>
            <person name="Li J.Y."/>
            <person name="Li M.Y."/>
            <person name="Jade Lu M.Y."/>
            <person name="Nakayashiki H."/>
            <person name="Li W.H."/>
        </authorList>
    </citation>
    <scope>NUCLEOTIDE SEQUENCE</scope>
    <source>
        <strain evidence="6">NI907</strain>
    </source>
</reference>
<evidence type="ECO:0000256" key="2">
    <source>
        <dbReference type="PROSITE-ProRule" id="PRU00376"/>
    </source>
</evidence>
<proteinExistence type="predicted"/>
<dbReference type="GeneID" id="41964437"/>
<dbReference type="Proteomes" id="UP000515153">
    <property type="component" value="Unplaced"/>
</dbReference>
<reference evidence="6" key="2">
    <citation type="submission" date="2019-10" db="EMBL/GenBank/DDBJ databases">
        <authorList>
            <consortium name="NCBI Genome Project"/>
        </authorList>
    </citation>
    <scope>NUCLEOTIDE SEQUENCE</scope>
    <source>
        <strain evidence="6">NI907</strain>
    </source>
</reference>
<dbReference type="InterPro" id="IPR005033">
    <property type="entry name" value="YEATS"/>
</dbReference>
<protein>
    <recommendedName>
        <fullName evidence="4">YEATS domain-containing protein</fullName>
    </recommendedName>
</protein>
<evidence type="ECO:0000259" key="4">
    <source>
        <dbReference type="PROSITE" id="PS51037"/>
    </source>
</evidence>
<sequence>MIVEREIKLVTEQHNIDKPPQMEGFPMKEWSVEIYLLDQNGKKVPAKCFTKAVYNLHPSFANPTQTFTEPPFRCSNEGWGEFEMTIDLYTTEKGGKQTVVHDLNFMKPTYDVTKTITFRNPSQHLQTLLRDSGPLPTDEDRKARKGADGGKKKKQWDLEKLASALTKLGEDDLIQVIQMIHDHRNDDTYVLNNPDGKPLTAGPAAALMGAGANADICVYLLTEFSIRPAAGEFSVDLYTMPDNLTKMLWEFISTTDQGHRLK</sequence>
<dbReference type="Pfam" id="PF03366">
    <property type="entry name" value="YEATS"/>
    <property type="match status" value="1"/>
</dbReference>
<dbReference type="Gene3D" id="2.60.40.1970">
    <property type="entry name" value="YEATS domain"/>
    <property type="match status" value="1"/>
</dbReference>
<dbReference type="RefSeq" id="XP_030977434.1">
    <property type="nucleotide sequence ID" value="XM_031129529.1"/>
</dbReference>
<dbReference type="GO" id="GO:0006355">
    <property type="term" value="P:regulation of DNA-templated transcription"/>
    <property type="evidence" value="ECO:0007669"/>
    <property type="project" value="InterPro"/>
</dbReference>
<organism evidence="5 6">
    <name type="scientific">Pyricularia grisea</name>
    <name type="common">Crabgrass-specific blast fungus</name>
    <name type="synonym">Magnaporthe grisea</name>
    <dbReference type="NCBI Taxonomy" id="148305"/>
    <lineage>
        <taxon>Eukaryota</taxon>
        <taxon>Fungi</taxon>
        <taxon>Dikarya</taxon>
        <taxon>Ascomycota</taxon>
        <taxon>Pezizomycotina</taxon>
        <taxon>Sordariomycetes</taxon>
        <taxon>Sordariomycetidae</taxon>
        <taxon>Magnaporthales</taxon>
        <taxon>Pyriculariaceae</taxon>
        <taxon>Pyricularia</taxon>
    </lineage>
</organism>
<dbReference type="GO" id="GO:0000785">
    <property type="term" value="C:chromatin"/>
    <property type="evidence" value="ECO:0007669"/>
    <property type="project" value="UniProtKB-ARBA"/>
</dbReference>
<dbReference type="InterPro" id="IPR038704">
    <property type="entry name" value="YEAST_sf"/>
</dbReference>
<dbReference type="PANTHER" id="PTHR23195">
    <property type="entry name" value="YEATS DOMAIN"/>
    <property type="match status" value="1"/>
</dbReference>
<comment type="subcellular location">
    <subcellularLocation>
        <location evidence="2">Nucleus</location>
    </subcellularLocation>
</comment>
<feature type="compositionally biased region" description="Basic and acidic residues" evidence="3">
    <location>
        <begin position="138"/>
        <end position="154"/>
    </location>
</feature>
<feature type="region of interest" description="Disordered" evidence="3">
    <location>
        <begin position="128"/>
        <end position="154"/>
    </location>
</feature>
<dbReference type="InterPro" id="IPR016665">
    <property type="entry name" value="Sas5/TAF14"/>
</dbReference>
<keyword evidence="1 2" id="KW-0539">Nucleus</keyword>
<feature type="domain" description="YEATS" evidence="4">
    <location>
        <begin position="1"/>
        <end position="132"/>
    </location>
</feature>
<dbReference type="KEGG" id="pgri:PgNI_09547"/>
<evidence type="ECO:0000256" key="3">
    <source>
        <dbReference type="SAM" id="MobiDB-lite"/>
    </source>
</evidence>
<dbReference type="InterPro" id="IPR055129">
    <property type="entry name" value="YEATS_dom"/>
</dbReference>
<evidence type="ECO:0000313" key="6">
    <source>
        <dbReference type="RefSeq" id="XP_030977434.1"/>
    </source>
</evidence>
<accession>A0A6P8ARC6</accession>
<dbReference type="GO" id="GO:0005634">
    <property type="term" value="C:nucleus"/>
    <property type="evidence" value="ECO:0007669"/>
    <property type="project" value="UniProtKB-SubCell"/>
</dbReference>
<evidence type="ECO:0000313" key="5">
    <source>
        <dbReference type="Proteomes" id="UP000515153"/>
    </source>
</evidence>
<dbReference type="AlphaFoldDB" id="A0A6P8ARC6"/>
<gene>
    <name evidence="6" type="ORF">PgNI_09547</name>
</gene>
<dbReference type="CDD" id="cd16905">
    <property type="entry name" value="YEATS_Taf14_like"/>
    <property type="match status" value="1"/>
</dbReference>
<keyword evidence="5" id="KW-1185">Reference proteome</keyword>
<dbReference type="PIRSF" id="PIRSF016551">
    <property type="entry name" value="SAS5/TFIID_14"/>
    <property type="match status" value="1"/>
</dbReference>
<reference evidence="6" key="3">
    <citation type="submission" date="2025-08" db="UniProtKB">
        <authorList>
            <consortium name="RefSeq"/>
        </authorList>
    </citation>
    <scope>IDENTIFICATION</scope>
    <source>
        <strain evidence="6">NI907</strain>
    </source>
</reference>